<sequence>MPLATRSTTGCFMCRRRHKKCDEVRPVCAGCGRNRLLCSWPSPTSTALASRPDEPRSYPNCEAGLASAPPAVSAAGLSFAAPLPPVFRVARNRTLLQHYADVTSQYLASRVHPVNPYLTYNIQVAWDCVELQHVLLALSCCQLSCATTLALAQESMTHYLVALRGLKHAITGWGSRRVW</sequence>
<dbReference type="Pfam" id="PF11951">
    <property type="entry name" value="Fungal_trans_2"/>
    <property type="match status" value="1"/>
</dbReference>
<proteinExistence type="predicted"/>
<evidence type="ECO:0000259" key="3">
    <source>
        <dbReference type="PROSITE" id="PS50048"/>
    </source>
</evidence>
<dbReference type="PROSITE" id="PS50048">
    <property type="entry name" value="ZN2_CY6_FUNGAL_2"/>
    <property type="match status" value="1"/>
</dbReference>
<dbReference type="PROSITE" id="PS00463">
    <property type="entry name" value="ZN2_CY6_FUNGAL_1"/>
    <property type="match status" value="1"/>
</dbReference>
<dbReference type="InterPro" id="IPR021858">
    <property type="entry name" value="Fun_TF"/>
</dbReference>
<evidence type="ECO:0000256" key="2">
    <source>
        <dbReference type="ARBA" id="ARBA00023242"/>
    </source>
</evidence>
<dbReference type="PANTHER" id="PTHR37534:SF46">
    <property type="entry name" value="ZN(II)2CYS6 TRANSCRIPTION FACTOR (EUROFUNG)"/>
    <property type="match status" value="1"/>
</dbReference>
<dbReference type="Gene3D" id="4.10.240.10">
    <property type="entry name" value="Zn(2)-C6 fungal-type DNA-binding domain"/>
    <property type="match status" value="1"/>
</dbReference>
<dbReference type="CDD" id="cd00067">
    <property type="entry name" value="GAL4"/>
    <property type="match status" value="1"/>
</dbReference>
<gene>
    <name evidence="4" type="ORF">B0J12DRAFT_674522</name>
</gene>
<dbReference type="SMART" id="SM00066">
    <property type="entry name" value="GAL4"/>
    <property type="match status" value="1"/>
</dbReference>
<keyword evidence="5" id="KW-1185">Reference proteome</keyword>
<dbReference type="PANTHER" id="PTHR37534">
    <property type="entry name" value="TRANSCRIPTIONAL ACTIVATOR PROTEIN UGA3"/>
    <property type="match status" value="1"/>
</dbReference>
<dbReference type="Proteomes" id="UP000774617">
    <property type="component" value="Unassembled WGS sequence"/>
</dbReference>
<reference evidence="4 5" key="1">
    <citation type="journal article" date="2021" name="Nat. Commun.">
        <title>Genetic determinants of endophytism in the Arabidopsis root mycobiome.</title>
        <authorList>
            <person name="Mesny F."/>
            <person name="Miyauchi S."/>
            <person name="Thiergart T."/>
            <person name="Pickel B."/>
            <person name="Atanasova L."/>
            <person name="Karlsson M."/>
            <person name="Huettel B."/>
            <person name="Barry K.W."/>
            <person name="Haridas S."/>
            <person name="Chen C."/>
            <person name="Bauer D."/>
            <person name="Andreopoulos W."/>
            <person name="Pangilinan J."/>
            <person name="LaButti K."/>
            <person name="Riley R."/>
            <person name="Lipzen A."/>
            <person name="Clum A."/>
            <person name="Drula E."/>
            <person name="Henrissat B."/>
            <person name="Kohler A."/>
            <person name="Grigoriev I.V."/>
            <person name="Martin F.M."/>
            <person name="Hacquard S."/>
        </authorList>
    </citation>
    <scope>NUCLEOTIDE SEQUENCE [LARGE SCALE GENOMIC DNA]</scope>
    <source>
        <strain evidence="4 5">MPI-SDFR-AT-0080</strain>
    </source>
</reference>
<dbReference type="EMBL" id="JAGTJR010000026">
    <property type="protein sequence ID" value="KAH7042271.1"/>
    <property type="molecule type" value="Genomic_DNA"/>
</dbReference>
<feature type="domain" description="Zn(2)-C6 fungal-type" evidence="3">
    <location>
        <begin position="10"/>
        <end position="40"/>
    </location>
</feature>
<comment type="subcellular location">
    <subcellularLocation>
        <location evidence="1">Nucleus</location>
    </subcellularLocation>
</comment>
<comment type="caution">
    <text evidence="4">The sequence shown here is derived from an EMBL/GenBank/DDBJ whole genome shotgun (WGS) entry which is preliminary data.</text>
</comment>
<name>A0ABQ8G1X8_9PEZI</name>
<protein>
    <recommendedName>
        <fullName evidence="3">Zn(2)-C6 fungal-type domain-containing protein</fullName>
    </recommendedName>
</protein>
<dbReference type="InterPro" id="IPR001138">
    <property type="entry name" value="Zn2Cys6_DnaBD"/>
</dbReference>
<evidence type="ECO:0000313" key="5">
    <source>
        <dbReference type="Proteomes" id="UP000774617"/>
    </source>
</evidence>
<accession>A0ABQ8G1X8</accession>
<keyword evidence="2" id="KW-0539">Nucleus</keyword>
<dbReference type="InterPro" id="IPR036864">
    <property type="entry name" value="Zn2-C6_fun-type_DNA-bd_sf"/>
</dbReference>
<evidence type="ECO:0000256" key="1">
    <source>
        <dbReference type="ARBA" id="ARBA00004123"/>
    </source>
</evidence>
<dbReference type="Pfam" id="PF00172">
    <property type="entry name" value="Zn_clus"/>
    <property type="match status" value="1"/>
</dbReference>
<organism evidence="4 5">
    <name type="scientific">Macrophomina phaseolina</name>
    <dbReference type="NCBI Taxonomy" id="35725"/>
    <lineage>
        <taxon>Eukaryota</taxon>
        <taxon>Fungi</taxon>
        <taxon>Dikarya</taxon>
        <taxon>Ascomycota</taxon>
        <taxon>Pezizomycotina</taxon>
        <taxon>Dothideomycetes</taxon>
        <taxon>Dothideomycetes incertae sedis</taxon>
        <taxon>Botryosphaeriales</taxon>
        <taxon>Botryosphaeriaceae</taxon>
        <taxon>Macrophomina</taxon>
    </lineage>
</organism>
<dbReference type="SUPFAM" id="SSF57701">
    <property type="entry name" value="Zn2/Cys6 DNA-binding domain"/>
    <property type="match status" value="1"/>
</dbReference>
<evidence type="ECO:0000313" key="4">
    <source>
        <dbReference type="EMBL" id="KAH7042271.1"/>
    </source>
</evidence>